<dbReference type="GO" id="GO:0005829">
    <property type="term" value="C:cytosol"/>
    <property type="evidence" value="ECO:0007669"/>
    <property type="project" value="TreeGrafter"/>
</dbReference>
<evidence type="ECO:0000256" key="5">
    <source>
        <dbReference type="ARBA" id="ARBA00022737"/>
    </source>
</evidence>
<feature type="compositionally biased region" description="Polar residues" evidence="9">
    <location>
        <begin position="102"/>
        <end position="116"/>
    </location>
</feature>
<dbReference type="Pfam" id="PF13432">
    <property type="entry name" value="TPR_16"/>
    <property type="match status" value="2"/>
</dbReference>
<dbReference type="PANTHER" id="PTHR10130">
    <property type="entry name" value="PEROXISOMAL TARGETING SIGNAL 1 RECEPTOR PEX5"/>
    <property type="match status" value="1"/>
</dbReference>
<feature type="compositionally biased region" description="Low complexity" evidence="9">
    <location>
        <begin position="141"/>
        <end position="170"/>
    </location>
</feature>
<dbReference type="AlphaFoldDB" id="A0A0G4FBR0"/>
<keyword evidence="6 8" id="KW-0802">TPR repeat</keyword>
<comment type="similarity">
    <text evidence="3">Belongs to the peroxisomal targeting signal receptor family.</text>
</comment>
<evidence type="ECO:0000256" key="4">
    <source>
        <dbReference type="ARBA" id="ARBA00022490"/>
    </source>
</evidence>
<dbReference type="InterPro" id="IPR011990">
    <property type="entry name" value="TPR-like_helical_dom_sf"/>
</dbReference>
<dbReference type="PhylomeDB" id="A0A0G4FBR0"/>
<keyword evidence="4" id="KW-0963">Cytoplasm</keyword>
<protein>
    <submittedName>
        <fullName evidence="10">Uncharacterized protein</fullName>
    </submittedName>
</protein>
<evidence type="ECO:0000256" key="8">
    <source>
        <dbReference type="PROSITE-ProRule" id="PRU00339"/>
    </source>
</evidence>
<evidence type="ECO:0000256" key="6">
    <source>
        <dbReference type="ARBA" id="ARBA00022803"/>
    </source>
</evidence>
<evidence type="ECO:0000256" key="9">
    <source>
        <dbReference type="SAM" id="MobiDB-lite"/>
    </source>
</evidence>
<evidence type="ECO:0000313" key="10">
    <source>
        <dbReference type="EMBL" id="CEM10336.1"/>
    </source>
</evidence>
<name>A0A0G4FBR0_9ALVE</name>
<evidence type="ECO:0000256" key="1">
    <source>
        <dbReference type="ARBA" id="ARBA00004275"/>
    </source>
</evidence>
<feature type="repeat" description="TPR" evidence="8">
    <location>
        <begin position="556"/>
        <end position="589"/>
    </location>
</feature>
<keyword evidence="7" id="KW-0576">Peroxisome</keyword>
<dbReference type="EMBL" id="CDMZ01000257">
    <property type="protein sequence ID" value="CEM10336.1"/>
    <property type="molecule type" value="Genomic_DNA"/>
</dbReference>
<feature type="compositionally biased region" description="Low complexity" evidence="9">
    <location>
        <begin position="179"/>
        <end position="190"/>
    </location>
</feature>
<dbReference type="InterPro" id="IPR024111">
    <property type="entry name" value="PEX5/PEX5L"/>
</dbReference>
<dbReference type="GO" id="GO:0005052">
    <property type="term" value="F:peroxisome matrix targeting signal-1 binding"/>
    <property type="evidence" value="ECO:0007669"/>
    <property type="project" value="TreeGrafter"/>
</dbReference>
<feature type="region of interest" description="Disordered" evidence="9">
    <location>
        <begin position="87"/>
        <end position="205"/>
    </location>
</feature>
<dbReference type="InterPro" id="IPR019734">
    <property type="entry name" value="TPR_rpt"/>
</dbReference>
<sequence>MRNLFTGTQGCAPGATASGNPLTRFLDAVTQDPLRARQLQEGYGRQVDGKGGEVVNFNDLRDSRHVPPQGPSLSEAAAAASMERAWQSQPRAVPSPGPGPAVQTQGPGMTWTSEFASSSSSSAGPQAHEALVSEFSSMHMQQQQQQARPSASQPVQQQPLQNQQGPFFQGASYWPPPSMGMSRPGPQGSGFLSMMPPPVQQSAPAPLQPVRLVEQGPQEEQEQAESGGAMDREKAKELVEKLKASGDPKIARSEFVAFVDRVAKGELEFKDNQVVDKEGRVVNWDGMYGDGGIEEEDEMEEVDDIDSMEEVLRKMAEEHGGDLLDDMEDTEKLREAMASAWGPADRSKFDELWKEFEEKGAIEERGETGGQYAFSEKSKKYVEQEEDCLAVALRLLAEGRDEEARHALEAEVQKHPDSSEGWRLLGQLHAANDEDIDAIICLQKGHEVDPYNLEALLALGVSLTNELDASQALQHLRTWVQNHEVFSELPGASGEAPQELDALKEHVCELFENAVRMRPDDPDARVALGVVHHIRRSFAAATAHLMEAARLRPTDFTIWNKLGATLANAGLTKAALPAYNMALEMKPNYTRVWSNLAIANANMDNFPEAARLYVSALRLNPRAQHVWHYLHSVLLTMQRFDTLPLVDAADLEGLSKAFPAAVDPKTLPRPMTADPMRVESVLREISTLERQEGPNTSVPGP</sequence>
<keyword evidence="5" id="KW-0677">Repeat</keyword>
<dbReference type="Gene3D" id="1.25.40.10">
    <property type="entry name" value="Tetratricopeptide repeat domain"/>
    <property type="match status" value="1"/>
</dbReference>
<organism evidence="10">
    <name type="scientific">Chromera velia CCMP2878</name>
    <dbReference type="NCBI Taxonomy" id="1169474"/>
    <lineage>
        <taxon>Eukaryota</taxon>
        <taxon>Sar</taxon>
        <taxon>Alveolata</taxon>
        <taxon>Colpodellida</taxon>
        <taxon>Chromeraceae</taxon>
        <taxon>Chromera</taxon>
    </lineage>
</organism>
<feature type="repeat" description="TPR" evidence="8">
    <location>
        <begin position="590"/>
        <end position="623"/>
    </location>
</feature>
<dbReference type="PROSITE" id="PS50005">
    <property type="entry name" value="TPR"/>
    <property type="match status" value="2"/>
</dbReference>
<evidence type="ECO:0000256" key="3">
    <source>
        <dbReference type="ARBA" id="ARBA00005348"/>
    </source>
</evidence>
<dbReference type="VEuPathDB" id="CryptoDB:Cvel_16168"/>
<accession>A0A0G4FBR0</accession>
<gene>
    <name evidence="10" type="ORF">Cvel_16168</name>
</gene>
<evidence type="ECO:0000256" key="7">
    <source>
        <dbReference type="ARBA" id="ARBA00023140"/>
    </source>
</evidence>
<comment type="subcellular location">
    <subcellularLocation>
        <location evidence="2">Cytoplasm</location>
    </subcellularLocation>
    <subcellularLocation>
        <location evidence="1">Peroxisome</location>
    </subcellularLocation>
</comment>
<dbReference type="GO" id="GO:0005778">
    <property type="term" value="C:peroxisomal membrane"/>
    <property type="evidence" value="ECO:0007669"/>
    <property type="project" value="TreeGrafter"/>
</dbReference>
<evidence type="ECO:0000256" key="2">
    <source>
        <dbReference type="ARBA" id="ARBA00004496"/>
    </source>
</evidence>
<dbReference type="SMART" id="SM00028">
    <property type="entry name" value="TPR"/>
    <property type="match status" value="4"/>
</dbReference>
<reference evidence="10" key="1">
    <citation type="submission" date="2014-11" db="EMBL/GenBank/DDBJ databases">
        <authorList>
            <person name="Otto D Thomas"/>
            <person name="Naeem Raeece"/>
        </authorList>
    </citation>
    <scope>NUCLEOTIDE SEQUENCE</scope>
</reference>
<proteinExistence type="inferred from homology"/>
<dbReference type="SUPFAM" id="SSF48452">
    <property type="entry name" value="TPR-like"/>
    <property type="match status" value="1"/>
</dbReference>
<dbReference type="GO" id="GO:0016560">
    <property type="term" value="P:protein import into peroxisome matrix, docking"/>
    <property type="evidence" value="ECO:0007669"/>
    <property type="project" value="TreeGrafter"/>
</dbReference>
<dbReference type="PANTHER" id="PTHR10130:SF0">
    <property type="entry name" value="GH08708P"/>
    <property type="match status" value="1"/>
</dbReference>